<dbReference type="AlphaFoldDB" id="A0AAI9VAW8"/>
<name>A0AAI9VAW8_9PEZI</name>
<dbReference type="PANTHER" id="PTHR35179">
    <property type="entry name" value="PROTEIN CBG02620"/>
    <property type="match status" value="1"/>
</dbReference>
<sequence>MNSGAPPRWTPLAEPRQLSEDDGVYYRDKNAARHPAHPMEPAIQAILMAHPEPSPRPVDIVACGSTIGNLLRFIRGDERPFRMLLEVVGDAVHLIRRENSPKETMSDVRGYGHKFPEAYTTWDSEVRGSTSHQRIIQYDFGGLRCLVRHEGDGYLQHKQGSSTNDTRTAFVENVSVDSLIENLKVKETAPGSPQDQSQQVQLKSGGFEVPQCAVFDLKTRSVKRKGSDFLGEELPRLWVAQIPNFILAYHDRGTFKDIEVMDVVQEVKAWETSKNPELSRLAALLSHIVRLARARRNDRLELSRQQLDKLEIRNQCPGLSSAFSSEVNEEWAMWLAGDDTQDGPSTDGEDGLQWSDGEGDYTACSESCSYCGKYSPWPLTWSVEGGGDKEGDTAKVVMILATGRVFYRPLGLCCRDHFRKPVKVSRRFWVDERKDACIVPFCLRGLMVDLPADFVDHSSWARMVMYYGKRNSSEDFTEVDTQPRVQTVAWQMTEERLVIPVNPFPLHLSLEDIDVSSAWYIDSVDRGRRDRRLPITSARVTVLEVTGFRKGVKTLAARRYLGI</sequence>
<dbReference type="Proteomes" id="UP001239213">
    <property type="component" value="Unassembled WGS sequence"/>
</dbReference>
<proteinExistence type="predicted"/>
<reference evidence="1" key="1">
    <citation type="submission" date="2016-11" db="EMBL/GenBank/DDBJ databases">
        <title>The genome sequence of Colletotrichum cuscutae.</title>
        <authorList>
            <person name="Baroncelli R."/>
        </authorList>
    </citation>
    <scope>NUCLEOTIDE SEQUENCE</scope>
    <source>
        <strain evidence="1">IMI 304802</strain>
    </source>
</reference>
<protein>
    <submittedName>
        <fullName evidence="1">Geranylgeranyl pyrophosphate synthetase</fullName>
    </submittedName>
</protein>
<accession>A0AAI9VAW8</accession>
<gene>
    <name evidence="1" type="ORF">CCUS01_05378</name>
</gene>
<organism evidence="1 2">
    <name type="scientific">Colletotrichum cuscutae</name>
    <dbReference type="NCBI Taxonomy" id="1209917"/>
    <lineage>
        <taxon>Eukaryota</taxon>
        <taxon>Fungi</taxon>
        <taxon>Dikarya</taxon>
        <taxon>Ascomycota</taxon>
        <taxon>Pezizomycotina</taxon>
        <taxon>Sordariomycetes</taxon>
        <taxon>Hypocreomycetidae</taxon>
        <taxon>Glomerellales</taxon>
        <taxon>Glomerellaceae</taxon>
        <taxon>Colletotrichum</taxon>
        <taxon>Colletotrichum acutatum species complex</taxon>
    </lineage>
</organism>
<evidence type="ECO:0000313" key="1">
    <source>
        <dbReference type="EMBL" id="KAK1474753.1"/>
    </source>
</evidence>
<evidence type="ECO:0000313" key="2">
    <source>
        <dbReference type="Proteomes" id="UP001239213"/>
    </source>
</evidence>
<dbReference type="EMBL" id="MPDP01000157">
    <property type="protein sequence ID" value="KAK1474753.1"/>
    <property type="molecule type" value="Genomic_DNA"/>
</dbReference>
<comment type="caution">
    <text evidence="1">The sequence shown here is derived from an EMBL/GenBank/DDBJ whole genome shotgun (WGS) entry which is preliminary data.</text>
</comment>
<keyword evidence="2" id="KW-1185">Reference proteome</keyword>
<dbReference type="PANTHER" id="PTHR35179:SF2">
    <property type="entry name" value="START DOMAIN-CONTAINING PROTEIN"/>
    <property type="match status" value="1"/>
</dbReference>